<organism evidence="1 2">
    <name type="scientific">Dentiscutata heterogama</name>
    <dbReference type="NCBI Taxonomy" id="1316150"/>
    <lineage>
        <taxon>Eukaryota</taxon>
        <taxon>Fungi</taxon>
        <taxon>Fungi incertae sedis</taxon>
        <taxon>Mucoromycota</taxon>
        <taxon>Glomeromycotina</taxon>
        <taxon>Glomeromycetes</taxon>
        <taxon>Diversisporales</taxon>
        <taxon>Gigasporaceae</taxon>
        <taxon>Dentiscutata</taxon>
    </lineage>
</organism>
<dbReference type="Proteomes" id="UP000789702">
    <property type="component" value="Unassembled WGS sequence"/>
</dbReference>
<feature type="non-terminal residue" evidence="1">
    <location>
        <position position="123"/>
    </location>
</feature>
<accession>A0ACA9NH69</accession>
<protein>
    <submittedName>
        <fullName evidence="1">6618_t:CDS:1</fullName>
    </submittedName>
</protein>
<proteinExistence type="predicted"/>
<evidence type="ECO:0000313" key="2">
    <source>
        <dbReference type="Proteomes" id="UP000789702"/>
    </source>
</evidence>
<reference evidence="1" key="1">
    <citation type="submission" date="2021-06" db="EMBL/GenBank/DDBJ databases">
        <authorList>
            <person name="Kallberg Y."/>
            <person name="Tangrot J."/>
            <person name="Rosling A."/>
        </authorList>
    </citation>
    <scope>NUCLEOTIDE SEQUENCE</scope>
    <source>
        <strain evidence="1">IL203A</strain>
    </source>
</reference>
<dbReference type="EMBL" id="CAJVPU010017054">
    <property type="protein sequence ID" value="CAG8657229.1"/>
    <property type="molecule type" value="Genomic_DNA"/>
</dbReference>
<feature type="non-terminal residue" evidence="1">
    <location>
        <position position="1"/>
    </location>
</feature>
<name>A0ACA9NH69_9GLOM</name>
<gene>
    <name evidence="1" type="ORF">DHETER_LOCUS9583</name>
</gene>
<comment type="caution">
    <text evidence="1">The sequence shown here is derived from an EMBL/GenBank/DDBJ whole genome shotgun (WGS) entry which is preliminary data.</text>
</comment>
<keyword evidence="2" id="KW-1185">Reference proteome</keyword>
<sequence length="123" mass="14025">IKQHLTVNESENIIKFLGITQGSGNRGNSEQKNYMIVLQYANGRTLKNYLEDKIINNIFTISWTVLILITEQIIFGLQDLHENNIVHGDLNPKNIFVINDDYNRFNKVVLADFGSASKLDDSL</sequence>
<evidence type="ECO:0000313" key="1">
    <source>
        <dbReference type="EMBL" id="CAG8657229.1"/>
    </source>
</evidence>